<reference evidence="2 3" key="1">
    <citation type="submission" date="2016-04" db="EMBL/GenBank/DDBJ databases">
        <title>Complete genome sequence of Dokdonella koreensis DS-123T.</title>
        <authorList>
            <person name="Kim J.F."/>
            <person name="Lee H."/>
            <person name="Kwak M.-J."/>
        </authorList>
    </citation>
    <scope>NUCLEOTIDE SEQUENCE [LARGE SCALE GENOMIC DNA]</scope>
    <source>
        <strain evidence="2 3">DS-123</strain>
    </source>
</reference>
<keyword evidence="1" id="KW-0812">Transmembrane</keyword>
<evidence type="ECO:0000313" key="3">
    <source>
        <dbReference type="Proteomes" id="UP000076830"/>
    </source>
</evidence>
<evidence type="ECO:0000313" key="2">
    <source>
        <dbReference type="EMBL" id="ANB18802.1"/>
    </source>
</evidence>
<dbReference type="AlphaFoldDB" id="A0A167H409"/>
<name>A0A167H409_9GAMM</name>
<keyword evidence="1" id="KW-0472">Membrane</keyword>
<feature type="transmembrane region" description="Helical" evidence="1">
    <location>
        <begin position="76"/>
        <end position="97"/>
    </location>
</feature>
<dbReference type="Proteomes" id="UP000076830">
    <property type="component" value="Chromosome"/>
</dbReference>
<gene>
    <name evidence="2" type="ORF">I596_2808</name>
</gene>
<keyword evidence="1" id="KW-1133">Transmembrane helix</keyword>
<dbReference type="KEGG" id="dko:I596_2808"/>
<keyword evidence="3" id="KW-1185">Reference proteome</keyword>
<feature type="transmembrane region" description="Helical" evidence="1">
    <location>
        <begin position="135"/>
        <end position="156"/>
    </location>
</feature>
<dbReference type="EMBL" id="CP015249">
    <property type="protein sequence ID" value="ANB18802.1"/>
    <property type="molecule type" value="Genomic_DNA"/>
</dbReference>
<evidence type="ECO:0000256" key="1">
    <source>
        <dbReference type="SAM" id="Phobius"/>
    </source>
</evidence>
<feature type="transmembrane region" description="Helical" evidence="1">
    <location>
        <begin position="52"/>
        <end position="70"/>
    </location>
</feature>
<sequence length="158" mass="17677">MMVRCDVPHRDPAISLHDTNSEFFMDHPPQEKTPHVSLDTAVELSFDYLKQLGTVAMTAAGGLIALVQFVDGDKKFFIKIMLAAGLMFLSALLAFFVQFSLMDRIRQSHEILRKRERTDYPHAGAKKLERLFEGLALWLLSISMGIALQALIGIGMPS</sequence>
<proteinExistence type="predicted"/>
<protein>
    <submittedName>
        <fullName evidence="2">Uncharacterized protein</fullName>
    </submittedName>
</protein>
<organism evidence="2 3">
    <name type="scientific">Dokdonella koreensis DS-123</name>
    <dbReference type="NCBI Taxonomy" id="1300342"/>
    <lineage>
        <taxon>Bacteria</taxon>
        <taxon>Pseudomonadati</taxon>
        <taxon>Pseudomonadota</taxon>
        <taxon>Gammaproteobacteria</taxon>
        <taxon>Lysobacterales</taxon>
        <taxon>Rhodanobacteraceae</taxon>
        <taxon>Dokdonella</taxon>
    </lineage>
</organism>
<accession>A0A167H409</accession>